<dbReference type="Pfam" id="PF02958">
    <property type="entry name" value="EcKL"/>
    <property type="match status" value="1"/>
</dbReference>
<sequence>MGQYKFEGDISSLNERHIAFMSTVISQQDIEVKKVTFHSVGKPGDNYVANVKRIHIEGTNRSMKMIVKIAPTSEVFRKSLHVDIAFNREQTMYTEVLPKLVSLQKAAGVPEEERLRYAKCYGSLDESPNEVIMLEDLGELDFVMLDKYTPLPDECVRSMLKNFANLHSLSYVLKKKEPDTFYNFTSKMKSLWPLLAETPEFAANLEHIEGAVLSVLDDDVYRSVVKNKIPDLFNTYLKLVKEDVGKNGVITQGDAWTNNIMFKYVGDTLVQSIMIDYQISFHHSPAMDLLYMIFNCTDHETRSKNFYDWIDYYHSELDKNLSNFGLKANLVCPRDLLDADIKRIARPMMGVSLLLFNMLLRDAKEASVVVENMNAGGFLEAIKSMSGQELQKESLARGKKRMEDLINSCIQLGFI</sequence>
<dbReference type="GeneID" id="111354260"/>
<evidence type="ECO:0000259" key="1">
    <source>
        <dbReference type="SMART" id="SM00587"/>
    </source>
</evidence>
<reference evidence="3" key="1">
    <citation type="submission" date="2025-08" db="UniProtKB">
        <authorList>
            <consortium name="RefSeq"/>
        </authorList>
    </citation>
    <scope>IDENTIFICATION</scope>
    <source>
        <strain evidence="3">Ishihara</strain>
        <tissue evidence="3">Whole body</tissue>
    </source>
</reference>
<dbReference type="InterPro" id="IPR004119">
    <property type="entry name" value="EcKL"/>
</dbReference>
<dbReference type="InterPro" id="IPR011009">
    <property type="entry name" value="Kinase-like_dom_sf"/>
</dbReference>
<dbReference type="PANTHER" id="PTHR11012">
    <property type="entry name" value="PROTEIN KINASE-LIKE DOMAIN-CONTAINING"/>
    <property type="match status" value="1"/>
</dbReference>
<dbReference type="SMART" id="SM00587">
    <property type="entry name" value="CHK"/>
    <property type="match status" value="1"/>
</dbReference>
<dbReference type="AlphaFoldDB" id="A0A9J7E3E5"/>
<dbReference type="InterPro" id="IPR015897">
    <property type="entry name" value="CHK_kinase-like"/>
</dbReference>
<accession>A0A9J7E3E5</accession>
<feature type="domain" description="CHK kinase-like" evidence="1">
    <location>
        <begin position="132"/>
        <end position="323"/>
    </location>
</feature>
<dbReference type="PANTHER" id="PTHR11012:SF30">
    <property type="entry name" value="PROTEIN KINASE-LIKE DOMAIN-CONTAINING"/>
    <property type="match status" value="1"/>
</dbReference>
<dbReference type="Gene3D" id="3.90.1200.10">
    <property type="match status" value="1"/>
</dbReference>
<proteinExistence type="predicted"/>
<dbReference type="OrthoDB" id="8250698at2759"/>
<protein>
    <submittedName>
        <fullName evidence="3">Uncharacterized protein LOC111354260</fullName>
    </submittedName>
</protein>
<evidence type="ECO:0000313" key="2">
    <source>
        <dbReference type="Proteomes" id="UP000301870"/>
    </source>
</evidence>
<dbReference type="SUPFAM" id="SSF56112">
    <property type="entry name" value="Protein kinase-like (PK-like)"/>
    <property type="match status" value="1"/>
</dbReference>
<dbReference type="Proteomes" id="UP000301870">
    <property type="component" value="Chromosome 18"/>
</dbReference>
<dbReference type="KEGG" id="sliu:111354260"/>
<gene>
    <name evidence="3" type="primary">LOC111354260</name>
</gene>
<evidence type="ECO:0000313" key="3">
    <source>
        <dbReference type="RefSeq" id="XP_022823366.1"/>
    </source>
</evidence>
<keyword evidence="2" id="KW-1185">Reference proteome</keyword>
<dbReference type="RefSeq" id="XP_022823366.1">
    <property type="nucleotide sequence ID" value="XM_022967598.1"/>
</dbReference>
<organism evidence="2 3">
    <name type="scientific">Spodoptera litura</name>
    <name type="common">Asian cotton leafworm</name>
    <dbReference type="NCBI Taxonomy" id="69820"/>
    <lineage>
        <taxon>Eukaryota</taxon>
        <taxon>Metazoa</taxon>
        <taxon>Ecdysozoa</taxon>
        <taxon>Arthropoda</taxon>
        <taxon>Hexapoda</taxon>
        <taxon>Insecta</taxon>
        <taxon>Pterygota</taxon>
        <taxon>Neoptera</taxon>
        <taxon>Endopterygota</taxon>
        <taxon>Lepidoptera</taxon>
        <taxon>Glossata</taxon>
        <taxon>Ditrysia</taxon>
        <taxon>Noctuoidea</taxon>
        <taxon>Noctuidae</taxon>
        <taxon>Amphipyrinae</taxon>
        <taxon>Spodoptera</taxon>
    </lineage>
</organism>
<name>A0A9J7E3E5_SPOLT</name>